<dbReference type="PROSITE" id="PS51733">
    <property type="entry name" value="BPL_LPL_CATALYTIC"/>
    <property type="match status" value="1"/>
</dbReference>
<reference evidence="3" key="1">
    <citation type="journal article" date="2020" name="mSystems">
        <title>Genome- and Community-Level Interaction Insights into Carbon Utilization and Element Cycling Functions of Hydrothermarchaeota in Hydrothermal Sediment.</title>
        <authorList>
            <person name="Zhou Z."/>
            <person name="Liu Y."/>
            <person name="Xu W."/>
            <person name="Pan J."/>
            <person name="Luo Z.H."/>
            <person name="Li M."/>
        </authorList>
    </citation>
    <scope>NUCLEOTIDE SEQUENCE [LARGE SCALE GENOMIC DNA]</scope>
    <source>
        <strain evidence="3">SpSt-1261</strain>
    </source>
</reference>
<protein>
    <submittedName>
        <fullName evidence="3">Lipoate--protein ligase family protein</fullName>
    </submittedName>
</protein>
<dbReference type="InterPro" id="IPR045864">
    <property type="entry name" value="aa-tRNA-synth_II/BPL/LPL"/>
</dbReference>
<comment type="caution">
    <text evidence="3">The sequence shown here is derived from an EMBL/GenBank/DDBJ whole genome shotgun (WGS) entry which is preliminary data.</text>
</comment>
<dbReference type="GO" id="GO:0016874">
    <property type="term" value="F:ligase activity"/>
    <property type="evidence" value="ECO:0007669"/>
    <property type="project" value="UniProtKB-KW"/>
</dbReference>
<dbReference type="GO" id="GO:0005737">
    <property type="term" value="C:cytoplasm"/>
    <property type="evidence" value="ECO:0007669"/>
    <property type="project" value="TreeGrafter"/>
</dbReference>
<dbReference type="AlphaFoldDB" id="A0A7C2VCD5"/>
<dbReference type="SUPFAM" id="SSF55681">
    <property type="entry name" value="Class II aaRS and biotin synthetases"/>
    <property type="match status" value="1"/>
</dbReference>
<dbReference type="Gene3D" id="3.30.930.10">
    <property type="entry name" value="Bira Bifunctional Protein, Domain 2"/>
    <property type="match status" value="1"/>
</dbReference>
<comment type="pathway">
    <text evidence="1">Protein modification; protein lipoylation via exogenous pathway; protein N(6)-(lipoyl)lysine from lipoate: step 2/2.</text>
</comment>
<gene>
    <name evidence="3" type="ORF">ENO39_02155</name>
</gene>
<dbReference type="OMA" id="IWGYSRV"/>
<sequence>MKLGELRVLLEERPEDPYMNLSIEEALFISRCRDDGDDILRIWRNKNAVVIGVFQVPEEEVDLEYAKNNGIAITRRFTGGGAVYHDLGNINFAFSTKVPEGEKGGVDYLFNYLINGAIYALEKLGFSPKKENYNDIIIDGKKIIGIAGSIRRNCAFIHGAMLYNTNLSVLSSVLKVPLKKLAEKKVSSVKYRVTTISQIRNDIRERDVVNALIYGFMRVKDLKGFYLDFLSEKEFDLSLELYKNKYSTYEWNYERKRP</sequence>
<dbReference type="Pfam" id="PF21948">
    <property type="entry name" value="LplA-B_cat"/>
    <property type="match status" value="1"/>
</dbReference>
<organism evidence="3">
    <name type="scientific">Fervidicoccus fontis</name>
    <dbReference type="NCBI Taxonomy" id="683846"/>
    <lineage>
        <taxon>Archaea</taxon>
        <taxon>Thermoproteota</taxon>
        <taxon>Thermoprotei</taxon>
        <taxon>Fervidicoccales</taxon>
        <taxon>Fervidicoccaceae</taxon>
        <taxon>Fervidicoccus</taxon>
    </lineage>
</organism>
<dbReference type="InterPro" id="IPR004143">
    <property type="entry name" value="BPL_LPL_catalytic"/>
</dbReference>
<evidence type="ECO:0000313" key="3">
    <source>
        <dbReference type="EMBL" id="HEW63848.1"/>
    </source>
</evidence>
<accession>A0A7C2VCD5</accession>
<dbReference type="GO" id="GO:0009249">
    <property type="term" value="P:protein lipoylation"/>
    <property type="evidence" value="ECO:0007669"/>
    <property type="project" value="InterPro"/>
</dbReference>
<proteinExistence type="predicted"/>
<dbReference type="Proteomes" id="UP000886076">
    <property type="component" value="Unassembled WGS sequence"/>
</dbReference>
<keyword evidence="3" id="KW-0436">Ligase</keyword>
<name>A0A7C2VCD5_9CREN</name>
<dbReference type="EMBL" id="DSFH01000036">
    <property type="protein sequence ID" value="HEW63848.1"/>
    <property type="molecule type" value="Genomic_DNA"/>
</dbReference>
<evidence type="ECO:0000256" key="1">
    <source>
        <dbReference type="ARBA" id="ARBA00005085"/>
    </source>
</evidence>
<dbReference type="UniPathway" id="UPA00537">
    <property type="reaction ID" value="UER00595"/>
</dbReference>
<dbReference type="GO" id="GO:0017118">
    <property type="term" value="F:lipoyltransferase activity"/>
    <property type="evidence" value="ECO:0007669"/>
    <property type="project" value="TreeGrafter"/>
</dbReference>
<evidence type="ECO:0000259" key="2">
    <source>
        <dbReference type="PROSITE" id="PS51733"/>
    </source>
</evidence>
<feature type="domain" description="BPL/LPL catalytic" evidence="2">
    <location>
        <begin position="34"/>
        <end position="224"/>
    </location>
</feature>
<dbReference type="PANTHER" id="PTHR12561:SF3">
    <property type="entry name" value="LIPOYLTRANSFERASE 1, MITOCHONDRIAL"/>
    <property type="match status" value="1"/>
</dbReference>
<dbReference type="InterPro" id="IPR004562">
    <property type="entry name" value="LipoylTrfase_LipoateP_Ligase"/>
</dbReference>
<dbReference type="CDD" id="cd16443">
    <property type="entry name" value="LplA"/>
    <property type="match status" value="1"/>
</dbReference>
<dbReference type="PANTHER" id="PTHR12561">
    <property type="entry name" value="LIPOATE-PROTEIN LIGASE"/>
    <property type="match status" value="1"/>
</dbReference>